<evidence type="ECO:0000259" key="1">
    <source>
        <dbReference type="PROSITE" id="PS51186"/>
    </source>
</evidence>
<sequence>MVPQRLDGADMTAIADRVSALYRRCYRLPPWSESPRQLADYHGKLLRAVRRTGFTALIVTEGDRLLGVCYGWPTPDALDGDRVHDAVVAAFGPERATALVSGSFAVAELFVDPGAQGRGVGRGLLEEAVRGRRSAWLLTYAGSPAARLYQRLGWRDRGLMPADMHEGHRLSLFTPGPRTSP</sequence>
<keyword evidence="2" id="KW-0808">Transferase</keyword>
<dbReference type="EMBL" id="JACJIA010000001">
    <property type="protein sequence ID" value="MBA8949792.1"/>
    <property type="molecule type" value="Genomic_DNA"/>
</dbReference>
<name>A0A7W3LKI1_ACTNM</name>
<feature type="domain" description="N-acetyltransferase" evidence="1">
    <location>
        <begin position="6"/>
        <end position="175"/>
    </location>
</feature>
<protein>
    <submittedName>
        <fullName evidence="2">GNAT superfamily N-acetyltransferase</fullName>
    </submittedName>
</protein>
<dbReference type="InterPro" id="IPR000182">
    <property type="entry name" value="GNAT_dom"/>
</dbReference>
<organism evidence="2 3">
    <name type="scientific">Actinomadura namibiensis</name>
    <dbReference type="NCBI Taxonomy" id="182080"/>
    <lineage>
        <taxon>Bacteria</taxon>
        <taxon>Bacillati</taxon>
        <taxon>Actinomycetota</taxon>
        <taxon>Actinomycetes</taxon>
        <taxon>Streptosporangiales</taxon>
        <taxon>Thermomonosporaceae</taxon>
        <taxon>Actinomadura</taxon>
    </lineage>
</organism>
<dbReference type="Pfam" id="PF13508">
    <property type="entry name" value="Acetyltransf_7"/>
    <property type="match status" value="1"/>
</dbReference>
<dbReference type="PROSITE" id="PS51186">
    <property type="entry name" value="GNAT"/>
    <property type="match status" value="1"/>
</dbReference>
<dbReference type="CDD" id="cd04301">
    <property type="entry name" value="NAT_SF"/>
    <property type="match status" value="1"/>
</dbReference>
<dbReference type="InterPro" id="IPR016181">
    <property type="entry name" value="Acyl_CoA_acyltransferase"/>
</dbReference>
<dbReference type="GO" id="GO:0016747">
    <property type="term" value="F:acyltransferase activity, transferring groups other than amino-acyl groups"/>
    <property type="evidence" value="ECO:0007669"/>
    <property type="project" value="InterPro"/>
</dbReference>
<keyword evidence="3" id="KW-1185">Reference proteome</keyword>
<dbReference type="SUPFAM" id="SSF55729">
    <property type="entry name" value="Acyl-CoA N-acyltransferases (Nat)"/>
    <property type="match status" value="1"/>
</dbReference>
<dbReference type="AlphaFoldDB" id="A0A7W3LKI1"/>
<proteinExistence type="predicted"/>
<dbReference type="RefSeq" id="WP_182842158.1">
    <property type="nucleotide sequence ID" value="NZ_BAAALP010000025.1"/>
</dbReference>
<reference evidence="2 3" key="1">
    <citation type="submission" date="2020-08" db="EMBL/GenBank/DDBJ databases">
        <title>Genomic Encyclopedia of Type Strains, Phase IV (KMG-IV): sequencing the most valuable type-strain genomes for metagenomic binning, comparative biology and taxonomic classification.</title>
        <authorList>
            <person name="Goeker M."/>
        </authorList>
    </citation>
    <scope>NUCLEOTIDE SEQUENCE [LARGE SCALE GENOMIC DNA]</scope>
    <source>
        <strain evidence="2 3">DSM 44197</strain>
    </source>
</reference>
<dbReference type="Proteomes" id="UP000572680">
    <property type="component" value="Unassembled WGS sequence"/>
</dbReference>
<gene>
    <name evidence="2" type="ORF">HNR61_001390</name>
</gene>
<evidence type="ECO:0000313" key="2">
    <source>
        <dbReference type="EMBL" id="MBA8949792.1"/>
    </source>
</evidence>
<comment type="caution">
    <text evidence="2">The sequence shown here is derived from an EMBL/GenBank/DDBJ whole genome shotgun (WGS) entry which is preliminary data.</text>
</comment>
<dbReference type="Gene3D" id="3.40.630.30">
    <property type="match status" value="1"/>
</dbReference>
<accession>A0A7W3LKI1</accession>
<evidence type="ECO:0000313" key="3">
    <source>
        <dbReference type="Proteomes" id="UP000572680"/>
    </source>
</evidence>